<evidence type="ECO:0000256" key="8">
    <source>
        <dbReference type="SAM" id="MobiDB-lite"/>
    </source>
</evidence>
<comment type="similarity">
    <text evidence="4">Belongs to the RTC4 family.</text>
</comment>
<dbReference type="PANTHER" id="PTHR41391:SF1">
    <property type="entry name" value="RESTRICTION OF TELOMERE CAPPING PROTEIN 4"/>
    <property type="match status" value="1"/>
</dbReference>
<feature type="compositionally biased region" description="Basic and acidic residues" evidence="8">
    <location>
        <begin position="27"/>
        <end position="55"/>
    </location>
</feature>
<accession>A0AAW0C541</accession>
<dbReference type="GO" id="GO:0005634">
    <property type="term" value="C:nucleus"/>
    <property type="evidence" value="ECO:0007669"/>
    <property type="project" value="UniProtKB-SubCell"/>
</dbReference>
<keyword evidence="11" id="KW-1185">Reference proteome</keyword>
<organism evidence="10 11">
    <name type="scientific">Favolaschia claudopus</name>
    <dbReference type="NCBI Taxonomy" id="2862362"/>
    <lineage>
        <taxon>Eukaryota</taxon>
        <taxon>Fungi</taxon>
        <taxon>Dikarya</taxon>
        <taxon>Basidiomycota</taxon>
        <taxon>Agaricomycotina</taxon>
        <taxon>Agaricomycetes</taxon>
        <taxon>Agaricomycetidae</taxon>
        <taxon>Agaricales</taxon>
        <taxon>Marasmiineae</taxon>
        <taxon>Mycenaceae</taxon>
        <taxon>Favolaschia</taxon>
    </lineage>
</organism>
<dbReference type="InterPro" id="IPR039024">
    <property type="entry name" value="RTC4"/>
</dbReference>
<dbReference type="EMBL" id="JAWWNJ010000020">
    <property type="protein sequence ID" value="KAK7034881.1"/>
    <property type="molecule type" value="Genomic_DNA"/>
</dbReference>
<feature type="region of interest" description="Disordered" evidence="8">
    <location>
        <begin position="912"/>
        <end position="961"/>
    </location>
</feature>
<evidence type="ECO:0000256" key="4">
    <source>
        <dbReference type="ARBA" id="ARBA00009461"/>
    </source>
</evidence>
<sequence>MPNNDKKSALKAKPASGQKKTTVKPSETLDEKEARLAEKEAKLAEREAELEDKARSLKRKREAKLIPAPPGQSGRKKGGYNLQEVLGLSDKDYQRRYRMVKRFTYEHMSNFEAYGLQSKQKAQQMLIKVQEGIPYFRQFESAWAAKEIARTFLGGEQKRRRKDDAEEEAAWAKEQAELEEEPSSKRPKLPTSSKSKSKATQKRISKRKIVESSSDSEDDAAVLSPGPDDDDTDWEDIEEEDDSSDVKQVRMVDANEQGQFPANDDQTVDENDREYFPDNDDDPREFYDHVMIVDEKENRAPSPASLAAAGVQTLATPAKKIDKGKGRAHNAQVSRAAGNKHATETPEAALTWDTLPKTCPSVMCTDALPREPVAKILSLFEKRRAQQKLGDKGVRIIELEICSAITTERRKGAVFALGRRRQWLPEFDPQDLARRVVENELCNSYVQMILEPHYLASQPIWEEFLLAINYKLVAFEGSQNKREFPALLDHRSCGYYGPQGMYLITSCLRRFISTITDRLNLEVMLYNTVDNIVAHDEVNFNYNDFASANHISLEDFVDWVLVPYAATRLIMEDFGYDNYDNASLERLTSKEYGELFNPEDDFDEAADAVLRANAREMRKLPGAQQFHIVEPQLKPAEPAATSSSSVGEGSARPAPVALPSSSRRTPPITHQTYAPASVGQTIAPPAPNATQSGSRDTPPITHQTYAPASVGQTIAPPAPNASQSSSRDALLDTRQLHVGGSGSRFAASPWLGPKSPPSSAFGDRFVPSSSALNNRRYMFPTTASHFGGPSTSSHRYPHSSVTQGKTSKPATAPVKTEPSGLTTPLLHTSAPPKHRRALAATRPPSVQNAVMTEKSTPQVIEVDEDASVAKSTTKPVEVVAGGTAELNVGVAGGFKIRLPRPKAVVQMPITLADYEEPKNKAPKSKQVPGVGQKKQRKAPQAEKDSGDAQTRRTSKRLNPQN</sequence>
<dbReference type="PANTHER" id="PTHR41391">
    <property type="entry name" value="RESTRICTION OF TELOMERE CAPPING PROTEIN 4"/>
    <property type="match status" value="1"/>
</dbReference>
<protein>
    <recommendedName>
        <fullName evidence="5">Restriction of telomere capping protein 4</fullName>
    </recommendedName>
</protein>
<evidence type="ECO:0000256" key="3">
    <source>
        <dbReference type="ARBA" id="ARBA00004496"/>
    </source>
</evidence>
<evidence type="ECO:0000313" key="11">
    <source>
        <dbReference type="Proteomes" id="UP001362999"/>
    </source>
</evidence>
<feature type="domain" description="Restriction of telomere capping protein 4 C-terminal" evidence="9">
    <location>
        <begin position="488"/>
        <end position="597"/>
    </location>
</feature>
<evidence type="ECO:0000256" key="6">
    <source>
        <dbReference type="ARBA" id="ARBA00022490"/>
    </source>
</evidence>
<evidence type="ECO:0000256" key="5">
    <source>
        <dbReference type="ARBA" id="ARBA00015162"/>
    </source>
</evidence>
<dbReference type="Proteomes" id="UP001362999">
    <property type="component" value="Unassembled WGS sequence"/>
</dbReference>
<evidence type="ECO:0000259" key="9">
    <source>
        <dbReference type="Pfam" id="PF14474"/>
    </source>
</evidence>
<feature type="compositionally biased region" description="Basic residues" evidence="8">
    <location>
        <begin position="195"/>
        <end position="207"/>
    </location>
</feature>
<reference evidence="10 11" key="1">
    <citation type="journal article" date="2024" name="J Genomics">
        <title>Draft genome sequencing and assembly of Favolaschia claudopus CIRM-BRFM 2984 isolated from oak limbs.</title>
        <authorList>
            <person name="Navarro D."/>
            <person name="Drula E."/>
            <person name="Chaduli D."/>
            <person name="Cazenave R."/>
            <person name="Ahrendt S."/>
            <person name="Wang J."/>
            <person name="Lipzen A."/>
            <person name="Daum C."/>
            <person name="Barry K."/>
            <person name="Grigoriev I.V."/>
            <person name="Favel A."/>
            <person name="Rosso M.N."/>
            <person name="Martin F."/>
        </authorList>
    </citation>
    <scope>NUCLEOTIDE SEQUENCE [LARGE SCALE GENOMIC DNA]</scope>
    <source>
        <strain evidence="10 11">CIRM-BRFM 2984</strain>
    </source>
</reference>
<gene>
    <name evidence="10" type="ORF">R3P38DRAFT_2771944</name>
</gene>
<feature type="compositionally biased region" description="Polar residues" evidence="8">
    <location>
        <begin position="659"/>
        <end position="680"/>
    </location>
</feature>
<comment type="subcellular location">
    <subcellularLocation>
        <location evidence="3">Cytoplasm</location>
    </subcellularLocation>
    <subcellularLocation>
        <location evidence="2">Nucleus</location>
    </subcellularLocation>
</comment>
<dbReference type="InterPro" id="IPR028094">
    <property type="entry name" value="RTC4_C"/>
</dbReference>
<evidence type="ECO:0000256" key="2">
    <source>
        <dbReference type="ARBA" id="ARBA00004123"/>
    </source>
</evidence>
<keyword evidence="7" id="KW-0539">Nucleus</keyword>
<feature type="compositionally biased region" description="Acidic residues" evidence="8">
    <location>
        <begin position="227"/>
        <end position="243"/>
    </location>
</feature>
<feature type="region of interest" description="Disordered" evidence="8">
    <location>
        <begin position="740"/>
        <end position="763"/>
    </location>
</feature>
<dbReference type="Pfam" id="PF14474">
    <property type="entry name" value="RTC4"/>
    <property type="match status" value="1"/>
</dbReference>
<evidence type="ECO:0000256" key="7">
    <source>
        <dbReference type="ARBA" id="ARBA00023242"/>
    </source>
</evidence>
<comment type="function">
    <text evidence="1">May be involved in a process influencing telomere capping.</text>
</comment>
<feature type="region of interest" description="Disordered" evidence="8">
    <location>
        <begin position="320"/>
        <end position="345"/>
    </location>
</feature>
<feature type="region of interest" description="Disordered" evidence="8">
    <location>
        <begin position="783"/>
        <end position="831"/>
    </location>
</feature>
<name>A0AAW0C541_9AGAR</name>
<evidence type="ECO:0000256" key="1">
    <source>
        <dbReference type="ARBA" id="ARBA00002738"/>
    </source>
</evidence>
<dbReference type="AlphaFoldDB" id="A0AAW0C541"/>
<feature type="region of interest" description="Disordered" evidence="8">
    <location>
        <begin position="1"/>
        <end position="80"/>
    </location>
</feature>
<feature type="compositionally biased region" description="Polar residues" evidence="8">
    <location>
        <begin position="688"/>
        <end position="704"/>
    </location>
</feature>
<feature type="region of interest" description="Disordered" evidence="8">
    <location>
        <begin position="635"/>
        <end position="704"/>
    </location>
</feature>
<feature type="compositionally biased region" description="Basic and acidic residues" evidence="8">
    <location>
        <begin position="939"/>
        <end position="950"/>
    </location>
</feature>
<feature type="compositionally biased region" description="Polar residues" evidence="8">
    <location>
        <begin position="783"/>
        <end position="809"/>
    </location>
</feature>
<feature type="region of interest" description="Disordered" evidence="8">
    <location>
        <begin position="153"/>
        <end position="270"/>
    </location>
</feature>
<dbReference type="GO" id="GO:0005737">
    <property type="term" value="C:cytoplasm"/>
    <property type="evidence" value="ECO:0007669"/>
    <property type="project" value="UniProtKB-SubCell"/>
</dbReference>
<evidence type="ECO:0000313" key="10">
    <source>
        <dbReference type="EMBL" id="KAK7034881.1"/>
    </source>
</evidence>
<proteinExistence type="inferred from homology"/>
<comment type="caution">
    <text evidence="10">The sequence shown here is derived from an EMBL/GenBank/DDBJ whole genome shotgun (WGS) entry which is preliminary data.</text>
</comment>
<keyword evidence="6" id="KW-0963">Cytoplasm</keyword>